<comment type="caution">
    <text evidence="1">The sequence shown here is derived from an EMBL/GenBank/DDBJ whole genome shotgun (WGS) entry which is preliminary data.</text>
</comment>
<dbReference type="RefSeq" id="WP_164973340.1">
    <property type="nucleotide sequence ID" value="NZ_BFAG01000002.1"/>
</dbReference>
<gene>
    <name evidence="1" type="ORF">DAERI_020316</name>
</gene>
<keyword evidence="2" id="KW-1185">Reference proteome</keyword>
<evidence type="ECO:0000313" key="2">
    <source>
        <dbReference type="Proteomes" id="UP000236569"/>
    </source>
</evidence>
<organism evidence="1 2">
    <name type="scientific">Deinococcus aerius</name>
    <dbReference type="NCBI Taxonomy" id="200253"/>
    <lineage>
        <taxon>Bacteria</taxon>
        <taxon>Thermotogati</taxon>
        <taxon>Deinococcota</taxon>
        <taxon>Deinococci</taxon>
        <taxon>Deinococcales</taxon>
        <taxon>Deinococcaceae</taxon>
        <taxon>Deinococcus</taxon>
    </lineage>
</organism>
<dbReference type="Proteomes" id="UP000236569">
    <property type="component" value="Unassembled WGS sequence"/>
</dbReference>
<reference evidence="2" key="1">
    <citation type="submission" date="2018-01" db="EMBL/GenBank/DDBJ databases">
        <title>Draft Genome Sequence of the Radioresistant Bacterium Deinococcus aerius TR0125, Isolated from the Higher Atmosphere above Japan.</title>
        <authorList>
            <person name="Satoh K."/>
            <person name="Arai H."/>
            <person name="Sanzen T."/>
            <person name="Kawaguchi Y."/>
            <person name="Hayashi H."/>
            <person name="Yokobori S."/>
            <person name="Yamagishi A."/>
            <person name="Oono Y."/>
            <person name="Narumi I."/>
        </authorList>
    </citation>
    <scope>NUCLEOTIDE SEQUENCE [LARGE SCALE GENOMIC DNA]</scope>
    <source>
        <strain evidence="2">TR0125</strain>
    </source>
</reference>
<name>A0A2I9CSQ7_9DEIO</name>
<accession>A0A2I9CSQ7</accession>
<dbReference type="AlphaFoldDB" id="A0A2I9CSQ7"/>
<evidence type="ECO:0000313" key="1">
    <source>
        <dbReference type="EMBL" id="GBF04719.1"/>
    </source>
</evidence>
<proteinExistence type="predicted"/>
<sequence>MRRPTDACDPWHTHLRKAVPVAQWRAVEGQVNPASAQQHRALGRIEAHRQGSRERAGV</sequence>
<protein>
    <submittedName>
        <fullName evidence="1">Uncharacterized protein</fullName>
    </submittedName>
</protein>
<dbReference type="EMBL" id="BFAG01000002">
    <property type="protein sequence ID" value="GBF04719.1"/>
    <property type="molecule type" value="Genomic_DNA"/>
</dbReference>